<evidence type="ECO:0000256" key="1">
    <source>
        <dbReference type="SAM" id="Phobius"/>
    </source>
</evidence>
<name>A0A428KA30_9BACT</name>
<dbReference type="InterPro" id="IPR001173">
    <property type="entry name" value="Glyco_trans_2-like"/>
</dbReference>
<accession>A0A428KA30</accession>
<protein>
    <submittedName>
        <fullName evidence="3">Glycosyltransferase</fullName>
    </submittedName>
</protein>
<keyword evidence="1" id="KW-0472">Membrane</keyword>
<keyword evidence="4" id="KW-1185">Reference proteome</keyword>
<sequence>MSVAGWLWSVGLVGTAGTYLGRMLQYRRAWKRLVTASSVPDLSENLPAVTPAESTPAFSILIAARNEAENLPYLLRDLAAQLPVPGGFEVIIVDDHSTDATAQVVQAAAQQLPFPVQLLPLAGQPGTPTGKKAAVQAAITVARAPWLLLTDADCRVPAGWVRAYARLVATDATARFISGPVLLTGAGWLATLQGLELAGLVGVGAASIGRNQPTMCNGANLAYRRQDFYAVQGFQGNEAVASGDDEFLLHKLHAAFSGSIRFLADPQAVVQTGAQPTLRLLLRQRVRWASKWRHYQTRTPQRLAVLVLLANLTFPVGAGLWAAGLVPGGVAGLSWALKLLADALLLGPVLGFLGRRRWLWWVPILQLAYAPYALLTGLAGLRGSYQWKGRQLR</sequence>
<keyword evidence="3" id="KW-0808">Transferase</keyword>
<gene>
    <name evidence="3" type="ORF">EI293_10490</name>
</gene>
<dbReference type="InterPro" id="IPR050834">
    <property type="entry name" value="Glycosyltransf_2"/>
</dbReference>
<reference evidence="3 4" key="1">
    <citation type="submission" date="2018-12" db="EMBL/GenBank/DDBJ databases">
        <authorList>
            <person name="Feng G."/>
            <person name="Zhu H."/>
        </authorList>
    </citation>
    <scope>NUCLEOTIDE SEQUENCE [LARGE SCALE GENOMIC DNA]</scope>
    <source>
        <strain evidence="3 4">LMG 26000</strain>
    </source>
</reference>
<comment type="caution">
    <text evidence="3">The sequence shown here is derived from an EMBL/GenBank/DDBJ whole genome shotgun (WGS) entry which is preliminary data.</text>
</comment>
<dbReference type="OrthoDB" id="9805625at2"/>
<dbReference type="GO" id="GO:0016740">
    <property type="term" value="F:transferase activity"/>
    <property type="evidence" value="ECO:0007669"/>
    <property type="project" value="UniProtKB-KW"/>
</dbReference>
<evidence type="ECO:0000313" key="3">
    <source>
        <dbReference type="EMBL" id="RSK43326.1"/>
    </source>
</evidence>
<dbReference type="AlphaFoldDB" id="A0A428KA30"/>
<feature type="transmembrane region" description="Helical" evidence="1">
    <location>
        <begin position="6"/>
        <end position="24"/>
    </location>
</feature>
<evidence type="ECO:0000259" key="2">
    <source>
        <dbReference type="Pfam" id="PF00535"/>
    </source>
</evidence>
<dbReference type="InterPro" id="IPR029044">
    <property type="entry name" value="Nucleotide-diphossugar_trans"/>
</dbReference>
<evidence type="ECO:0000313" key="4">
    <source>
        <dbReference type="Proteomes" id="UP000270291"/>
    </source>
</evidence>
<keyword evidence="1" id="KW-1133">Transmembrane helix</keyword>
<dbReference type="PANTHER" id="PTHR43685">
    <property type="entry name" value="GLYCOSYLTRANSFERASE"/>
    <property type="match status" value="1"/>
</dbReference>
<feature type="transmembrane region" description="Helical" evidence="1">
    <location>
        <begin position="335"/>
        <end position="353"/>
    </location>
</feature>
<feature type="transmembrane region" description="Helical" evidence="1">
    <location>
        <begin position="303"/>
        <end position="323"/>
    </location>
</feature>
<dbReference type="Gene3D" id="3.90.550.10">
    <property type="entry name" value="Spore Coat Polysaccharide Biosynthesis Protein SpsA, Chain A"/>
    <property type="match status" value="1"/>
</dbReference>
<dbReference type="SUPFAM" id="SSF53448">
    <property type="entry name" value="Nucleotide-diphospho-sugar transferases"/>
    <property type="match status" value="1"/>
</dbReference>
<dbReference type="Proteomes" id="UP000270291">
    <property type="component" value="Unassembled WGS sequence"/>
</dbReference>
<organism evidence="3 4">
    <name type="scientific">Hymenobacter perfusus</name>
    <dbReference type="NCBI Taxonomy" id="1236770"/>
    <lineage>
        <taxon>Bacteria</taxon>
        <taxon>Pseudomonadati</taxon>
        <taxon>Bacteroidota</taxon>
        <taxon>Cytophagia</taxon>
        <taxon>Cytophagales</taxon>
        <taxon>Hymenobacteraceae</taxon>
        <taxon>Hymenobacter</taxon>
    </lineage>
</organism>
<feature type="transmembrane region" description="Helical" evidence="1">
    <location>
        <begin position="360"/>
        <end position="381"/>
    </location>
</feature>
<feature type="domain" description="Glycosyltransferase 2-like" evidence="2">
    <location>
        <begin position="59"/>
        <end position="170"/>
    </location>
</feature>
<proteinExistence type="predicted"/>
<dbReference type="PANTHER" id="PTHR43685:SF12">
    <property type="entry name" value="GLYCOSYL TRANSFERASE FAMILY 2"/>
    <property type="match status" value="1"/>
</dbReference>
<keyword evidence="1" id="KW-0812">Transmembrane</keyword>
<dbReference type="Pfam" id="PF00535">
    <property type="entry name" value="Glycos_transf_2"/>
    <property type="match status" value="1"/>
</dbReference>
<dbReference type="EMBL" id="RWIU01000003">
    <property type="protein sequence ID" value="RSK43326.1"/>
    <property type="molecule type" value="Genomic_DNA"/>
</dbReference>